<accession>A0A2A5AK40</accession>
<keyword evidence="1" id="KW-0472">Membrane</keyword>
<feature type="transmembrane region" description="Helical" evidence="1">
    <location>
        <begin position="6"/>
        <end position="27"/>
    </location>
</feature>
<evidence type="ECO:0008006" key="4">
    <source>
        <dbReference type="Google" id="ProtNLM"/>
    </source>
</evidence>
<organism evidence="2 3">
    <name type="scientific">SAR86 cluster bacterium</name>
    <dbReference type="NCBI Taxonomy" id="2030880"/>
    <lineage>
        <taxon>Bacteria</taxon>
        <taxon>Pseudomonadati</taxon>
        <taxon>Pseudomonadota</taxon>
        <taxon>Gammaproteobacteria</taxon>
        <taxon>SAR86 cluster</taxon>
    </lineage>
</organism>
<keyword evidence="1" id="KW-0812">Transmembrane</keyword>
<dbReference type="Proteomes" id="UP000218327">
    <property type="component" value="Unassembled WGS sequence"/>
</dbReference>
<evidence type="ECO:0000313" key="3">
    <source>
        <dbReference type="Proteomes" id="UP000218327"/>
    </source>
</evidence>
<dbReference type="EMBL" id="NVVJ01000088">
    <property type="protein sequence ID" value="PCJ19461.1"/>
    <property type="molecule type" value="Genomic_DNA"/>
</dbReference>
<evidence type="ECO:0000256" key="1">
    <source>
        <dbReference type="SAM" id="Phobius"/>
    </source>
</evidence>
<sequence>MNSEKLNNWLTLGANIGVLAGIVFLVYELQQNTLATQLDVASNFQNSFTEIEMLIAGDPEFSELLIKGRESQDISPADQLRLSVFYSNVLRQWQFVHFQYLSNALDEEIWDGQRAYFDQVLDDDLGLFEHWKMSKDHYSLRFNDLLQSMTTEH</sequence>
<comment type="caution">
    <text evidence="2">The sequence shown here is derived from an EMBL/GenBank/DDBJ whole genome shotgun (WGS) entry which is preliminary data.</text>
</comment>
<protein>
    <recommendedName>
        <fullName evidence="4">DUF4760 domain-containing protein</fullName>
    </recommendedName>
</protein>
<evidence type="ECO:0000313" key="2">
    <source>
        <dbReference type="EMBL" id="PCJ19461.1"/>
    </source>
</evidence>
<proteinExistence type="predicted"/>
<name>A0A2A5AK40_9GAMM</name>
<dbReference type="AlphaFoldDB" id="A0A2A5AK40"/>
<reference evidence="3" key="1">
    <citation type="submission" date="2017-08" db="EMBL/GenBank/DDBJ databases">
        <title>A dynamic microbial community with high functional redundancy inhabits the cold, oxic subseafloor aquifer.</title>
        <authorList>
            <person name="Tully B.J."/>
            <person name="Wheat C.G."/>
            <person name="Glazer B.T."/>
            <person name="Huber J.A."/>
        </authorList>
    </citation>
    <scope>NUCLEOTIDE SEQUENCE [LARGE SCALE GENOMIC DNA]</scope>
</reference>
<keyword evidence="1" id="KW-1133">Transmembrane helix</keyword>
<gene>
    <name evidence="2" type="ORF">COA96_16205</name>
</gene>